<evidence type="ECO:0000256" key="1">
    <source>
        <dbReference type="SAM" id="SignalP"/>
    </source>
</evidence>
<comment type="caution">
    <text evidence="2">The sequence shown here is derived from an EMBL/GenBank/DDBJ whole genome shotgun (WGS) entry which is preliminary data.</text>
</comment>
<evidence type="ECO:0000313" key="2">
    <source>
        <dbReference type="EMBL" id="KAK7737449.1"/>
    </source>
</evidence>
<keyword evidence="1" id="KW-0732">Signal</keyword>
<reference evidence="2 3" key="1">
    <citation type="journal article" date="2023" name="PLoS ONE">
        <title>Cytospora paraplurivora sp. nov. isolated from orchards with fruit tree decline syndrome in Ontario, Canada.</title>
        <authorList>
            <person name="Ilyukhin E."/>
            <person name="Nguyen H.D.T."/>
            <person name="Castle A.J."/>
            <person name="Ellouze W."/>
        </authorList>
    </citation>
    <scope>NUCLEOTIDE SEQUENCE [LARGE SCALE GENOMIC DNA]</scope>
    <source>
        <strain evidence="2 3">FDS-564</strain>
    </source>
</reference>
<protein>
    <submittedName>
        <fullName evidence="2">Uncharacterized protein</fullName>
    </submittedName>
</protein>
<proteinExistence type="predicted"/>
<feature type="signal peptide" evidence="1">
    <location>
        <begin position="1"/>
        <end position="16"/>
    </location>
</feature>
<dbReference type="AlphaFoldDB" id="A0AAN9U5H9"/>
<gene>
    <name evidence="2" type="ORF">SLS53_006522</name>
</gene>
<dbReference type="Proteomes" id="UP001320245">
    <property type="component" value="Unassembled WGS sequence"/>
</dbReference>
<organism evidence="2 3">
    <name type="scientific">Cytospora paraplurivora</name>
    <dbReference type="NCBI Taxonomy" id="2898453"/>
    <lineage>
        <taxon>Eukaryota</taxon>
        <taxon>Fungi</taxon>
        <taxon>Dikarya</taxon>
        <taxon>Ascomycota</taxon>
        <taxon>Pezizomycotina</taxon>
        <taxon>Sordariomycetes</taxon>
        <taxon>Sordariomycetidae</taxon>
        <taxon>Diaporthales</taxon>
        <taxon>Cytosporaceae</taxon>
        <taxon>Cytospora</taxon>
    </lineage>
</organism>
<name>A0AAN9U5H9_9PEZI</name>
<evidence type="ECO:0000313" key="3">
    <source>
        <dbReference type="Proteomes" id="UP001320245"/>
    </source>
</evidence>
<dbReference type="EMBL" id="JAJSPL020000029">
    <property type="protein sequence ID" value="KAK7737449.1"/>
    <property type="molecule type" value="Genomic_DNA"/>
</dbReference>
<feature type="chain" id="PRO_5043044641" evidence="1">
    <location>
        <begin position="17"/>
        <end position="243"/>
    </location>
</feature>
<keyword evidence="3" id="KW-1185">Reference proteome</keyword>
<accession>A0AAN9U5H9</accession>
<sequence>MKYTILTTAWLATALAAPAPSGSASTASAPTAVEKGNKDFAIPPTPAYTSLPALSAIGGISGLQGITDAVNGLADAVINVINGVSNPNQLKYALPSIERQLAQLNSTLLPLNGILGLGTSLTGAVPVGTLTGGLGQILGGVLPDLTGITPGLTSFDGLKNVSGVLFLVLNLLTSVLRLVNSFDSISGLTNAIGAGPEALIVNLLDSILKSVGGIVPLAAIAGGLPNGSVPLSIINDALGSIGI</sequence>